<dbReference type="HAMAP" id="MF_00906">
    <property type="entry name" value="ZapC"/>
    <property type="match status" value="1"/>
</dbReference>
<dbReference type="RefSeq" id="WP_280937428.1">
    <property type="nucleotide sequence ID" value="NZ_CP123759.1"/>
</dbReference>
<evidence type="ECO:0000313" key="10">
    <source>
        <dbReference type="Proteomes" id="UP001231859"/>
    </source>
</evidence>
<keyword evidence="3 5" id="KW-0717">Septation</keyword>
<feature type="domain" description="Cell-division protein ZapC N-terminal" evidence="8">
    <location>
        <begin position="2"/>
        <end position="89"/>
    </location>
</feature>
<dbReference type="Pfam" id="PF07126">
    <property type="entry name" value="ZapC_C"/>
    <property type="match status" value="1"/>
</dbReference>
<dbReference type="InterPro" id="IPR048372">
    <property type="entry name" value="ZapC_C"/>
</dbReference>
<evidence type="ECO:0000259" key="8">
    <source>
        <dbReference type="Pfam" id="PF21083"/>
    </source>
</evidence>
<reference evidence="9 10" key="1">
    <citation type="submission" date="2023-04" db="EMBL/GenBank/DDBJ databases">
        <title>Genome dynamics across the evolutionary transition to endosymbiosis.</title>
        <authorList>
            <person name="Siozios S."/>
            <person name="Nadal-Jimenez P."/>
            <person name="Azagi T."/>
            <person name="Sprong H."/>
            <person name="Frost C.L."/>
            <person name="Parratt S.R."/>
            <person name="Taylor G."/>
            <person name="Brettell L."/>
            <person name="Lew K.C."/>
            <person name="Croft L."/>
            <person name="King K.C."/>
            <person name="Brockhurst M.A."/>
            <person name="Hypsa V."/>
            <person name="Novakova E."/>
            <person name="Darby A.C."/>
            <person name="Hurst G.D.D."/>
        </authorList>
    </citation>
    <scope>NUCLEOTIDE SEQUENCE [LARGE SCALE GENOMIC DNA]</scope>
    <source>
        <strain evidence="10">aApi_AU</strain>
    </source>
</reference>
<evidence type="ECO:0000256" key="6">
    <source>
        <dbReference type="PIRNR" id="PIRNR010252"/>
    </source>
</evidence>
<comment type="subcellular location">
    <subcellularLocation>
        <location evidence="5 6">Cytoplasm</location>
    </subcellularLocation>
</comment>
<evidence type="ECO:0000256" key="2">
    <source>
        <dbReference type="ARBA" id="ARBA00022618"/>
    </source>
</evidence>
<dbReference type="EMBL" id="CP123759">
    <property type="protein sequence ID" value="WGO82730.1"/>
    <property type="molecule type" value="Genomic_DNA"/>
</dbReference>
<dbReference type="InterPro" id="IPR048373">
    <property type="entry name" value="ZapC_N"/>
</dbReference>
<keyword evidence="2 5" id="KW-0132">Cell division</keyword>
<evidence type="ECO:0000256" key="1">
    <source>
        <dbReference type="ARBA" id="ARBA00022490"/>
    </source>
</evidence>
<dbReference type="GO" id="GO:0051301">
    <property type="term" value="P:cell division"/>
    <property type="evidence" value="ECO:0007669"/>
    <property type="project" value="UniProtKB-KW"/>
</dbReference>
<accession>A0ABY8P1K9</accession>
<evidence type="ECO:0000256" key="5">
    <source>
        <dbReference type="HAMAP-Rule" id="MF_00906"/>
    </source>
</evidence>
<keyword evidence="4 5" id="KW-0131">Cell cycle</keyword>
<evidence type="ECO:0000313" key="9">
    <source>
        <dbReference type="EMBL" id="WGO82730.1"/>
    </source>
</evidence>
<keyword evidence="1 5" id="KW-0963">Cytoplasm</keyword>
<keyword evidence="10" id="KW-1185">Reference proteome</keyword>
<evidence type="ECO:0000256" key="3">
    <source>
        <dbReference type="ARBA" id="ARBA00023210"/>
    </source>
</evidence>
<protein>
    <recommendedName>
        <fullName evidence="5 6">Cell division protein ZapC</fullName>
    </recommendedName>
</protein>
<name>A0ABY8P1K9_9GAMM</name>
<dbReference type="Pfam" id="PF21083">
    <property type="entry name" value="ZapC_N"/>
    <property type="match status" value="1"/>
</dbReference>
<evidence type="ECO:0000256" key="4">
    <source>
        <dbReference type="ARBA" id="ARBA00023306"/>
    </source>
</evidence>
<organism evidence="9 10">
    <name type="scientific">Arsenophonus apicola</name>
    <dbReference type="NCBI Taxonomy" id="2879119"/>
    <lineage>
        <taxon>Bacteria</taxon>
        <taxon>Pseudomonadati</taxon>
        <taxon>Pseudomonadota</taxon>
        <taxon>Gammaproteobacteria</taxon>
        <taxon>Enterobacterales</taxon>
        <taxon>Morganellaceae</taxon>
        <taxon>Arsenophonus</taxon>
    </lineage>
</organism>
<feature type="domain" description="Cell-division protein ZapC C-terminal" evidence="7">
    <location>
        <begin position="90"/>
        <end position="169"/>
    </location>
</feature>
<dbReference type="Proteomes" id="UP001231859">
    <property type="component" value="Chromosome"/>
</dbReference>
<evidence type="ECO:0000259" key="7">
    <source>
        <dbReference type="Pfam" id="PF07126"/>
    </source>
</evidence>
<comment type="subunit">
    <text evidence="5">Interacts directly with FtsZ.</text>
</comment>
<dbReference type="InterPro" id="IPR009809">
    <property type="entry name" value="ZapC"/>
</dbReference>
<comment type="similarity">
    <text evidence="5 6">Belongs to the ZapC family.</text>
</comment>
<sequence>MKIKPNNQWRWYYDDEHERMMLDLANGMLFRSCFPAKMLVASAYGEMTFNIDDAGLYHCIEEQVQKLSLSNEHSAELILNALVAFRFLKPQMPRSWYFLPVNCHDDLVLGDVVQVHIEDSGQQALFLVAEAGKYASLCLLIEPKLVLKDRVMRFCDPIKIMNNRLMIYQPPASSLIYERAVS</sequence>
<dbReference type="PIRSF" id="PIRSF010252">
    <property type="entry name" value="ZapC"/>
    <property type="match status" value="1"/>
</dbReference>
<gene>
    <name evidence="5" type="primary">zapC</name>
    <name evidence="9" type="ORF">QG404_10140</name>
</gene>
<proteinExistence type="inferred from homology"/>
<comment type="function">
    <text evidence="5 6">Contributes to the efficiency of the cell division process by stabilizing the polymeric form of the cell division protein FtsZ. Acts by promoting interactions between FtsZ protofilaments and suppressing the GTPase activity of FtsZ.</text>
</comment>